<keyword evidence="2 5" id="KW-0812">Transmembrane</keyword>
<feature type="transmembrane region" description="Helical" evidence="5">
    <location>
        <begin position="149"/>
        <end position="168"/>
    </location>
</feature>
<comment type="subcellular location">
    <subcellularLocation>
        <location evidence="1">Membrane</location>
        <topology evidence="1">Multi-pass membrane protein</topology>
    </subcellularLocation>
</comment>
<evidence type="ECO:0000256" key="4">
    <source>
        <dbReference type="ARBA" id="ARBA00023136"/>
    </source>
</evidence>
<evidence type="ECO:0000313" key="6">
    <source>
        <dbReference type="EMBL" id="ADG13461.1"/>
    </source>
</evidence>
<name>D5VSA8_METIM</name>
<protein>
    <submittedName>
        <fullName evidence="6">Uncharacterized protein</fullName>
    </submittedName>
</protein>
<dbReference type="InterPro" id="IPR001694">
    <property type="entry name" value="NADH_UbQ_OxRdtase_su1/FPO"/>
</dbReference>
<gene>
    <name evidence="6" type="ordered locus">Metin_0796</name>
</gene>
<dbReference type="InterPro" id="IPR052561">
    <property type="entry name" value="ComplexI_Subunit1"/>
</dbReference>
<dbReference type="Proteomes" id="UP000002061">
    <property type="component" value="Chromosome"/>
</dbReference>
<organism evidence="6 7">
    <name type="scientific">Methanocaldococcus infernus (strain DSM 11812 / JCM 15783 / ME)</name>
    <dbReference type="NCBI Taxonomy" id="573063"/>
    <lineage>
        <taxon>Archaea</taxon>
        <taxon>Methanobacteriati</taxon>
        <taxon>Methanobacteriota</taxon>
        <taxon>Methanomada group</taxon>
        <taxon>Methanococci</taxon>
        <taxon>Methanococcales</taxon>
        <taxon>Methanocaldococcaceae</taxon>
        <taxon>Methanocaldococcus</taxon>
    </lineage>
</organism>
<feature type="transmembrane region" description="Helical" evidence="5">
    <location>
        <begin position="233"/>
        <end position="256"/>
    </location>
</feature>
<feature type="transmembrane region" description="Helical" evidence="5">
    <location>
        <begin position="293"/>
        <end position="314"/>
    </location>
</feature>
<evidence type="ECO:0000256" key="5">
    <source>
        <dbReference type="SAM" id="Phobius"/>
    </source>
</evidence>
<proteinExistence type="predicted"/>
<dbReference type="HOGENOM" id="CLU_830576_0_0_2"/>
<dbReference type="Pfam" id="PF00146">
    <property type="entry name" value="NADHdh"/>
    <property type="match status" value="2"/>
</dbReference>
<evidence type="ECO:0000256" key="2">
    <source>
        <dbReference type="ARBA" id="ARBA00022692"/>
    </source>
</evidence>
<keyword evidence="4 5" id="KW-0472">Membrane</keyword>
<feature type="transmembrane region" description="Helical" evidence="5">
    <location>
        <begin position="32"/>
        <end position="50"/>
    </location>
</feature>
<dbReference type="PANTHER" id="PTHR43359:SF1">
    <property type="entry name" value="FORMATE HYDROGENLYASE SUBUNIT 4-RELATED"/>
    <property type="match status" value="1"/>
</dbReference>
<keyword evidence="3 5" id="KW-1133">Transmembrane helix</keyword>
<evidence type="ECO:0000256" key="1">
    <source>
        <dbReference type="ARBA" id="ARBA00004141"/>
    </source>
</evidence>
<evidence type="ECO:0000313" key="7">
    <source>
        <dbReference type="Proteomes" id="UP000002061"/>
    </source>
</evidence>
<feature type="transmembrane region" description="Helical" evidence="5">
    <location>
        <begin position="262"/>
        <end position="281"/>
    </location>
</feature>
<keyword evidence="7" id="KW-1185">Reference proteome</keyword>
<dbReference type="eggNOG" id="arCOG01545">
    <property type="taxonomic scope" value="Archaea"/>
</dbReference>
<dbReference type="GeneID" id="9131810"/>
<accession>D5VSA8</accession>
<feature type="transmembrane region" description="Helical" evidence="5">
    <location>
        <begin position="183"/>
        <end position="203"/>
    </location>
</feature>
<dbReference type="STRING" id="573063.Metin_0796"/>
<dbReference type="GO" id="GO:0005886">
    <property type="term" value="C:plasma membrane"/>
    <property type="evidence" value="ECO:0007669"/>
    <property type="project" value="TreeGrafter"/>
</dbReference>
<dbReference type="OrthoDB" id="15253at2157"/>
<dbReference type="AlphaFoldDB" id="D5VSA8"/>
<dbReference type="RefSeq" id="WP_013100207.1">
    <property type="nucleotide sequence ID" value="NC_014122.1"/>
</dbReference>
<dbReference type="EMBL" id="CP002009">
    <property type="protein sequence ID" value="ADG13461.1"/>
    <property type="molecule type" value="Genomic_DNA"/>
</dbReference>
<reference evidence="6" key="1">
    <citation type="submission" date="2010-04" db="EMBL/GenBank/DDBJ databases">
        <title>Complete sequence of Methanocaldococcus infernus ME.</title>
        <authorList>
            <consortium name="US DOE Joint Genome Institute"/>
            <person name="Lucas S."/>
            <person name="Copeland A."/>
            <person name="Lapidus A."/>
            <person name="Cheng J.-F."/>
            <person name="Bruce D."/>
            <person name="Goodwin L."/>
            <person name="Pitluck S."/>
            <person name="Munk A.C."/>
            <person name="Detter J.C."/>
            <person name="Han C."/>
            <person name="Tapia R."/>
            <person name="Land M."/>
            <person name="Hauser L."/>
            <person name="Kyrpides N."/>
            <person name="Mikhailova N."/>
            <person name="Sieprawska-Lupa M."/>
            <person name="Whitman W.B."/>
            <person name="Woyke T."/>
        </authorList>
    </citation>
    <scope>NUCLEOTIDE SEQUENCE [LARGE SCALE GENOMIC DNA]</scope>
    <source>
        <strain evidence="6">ME</strain>
    </source>
</reference>
<feature type="transmembrane region" description="Helical" evidence="5">
    <location>
        <begin position="92"/>
        <end position="112"/>
    </location>
</feature>
<dbReference type="KEGG" id="mif:Metin_0796"/>
<dbReference type="PANTHER" id="PTHR43359">
    <property type="entry name" value="FORMATE HYDROGENLYASE SUBUNIT 4"/>
    <property type="match status" value="1"/>
</dbReference>
<evidence type="ECO:0000256" key="3">
    <source>
        <dbReference type="ARBA" id="ARBA00022989"/>
    </source>
</evidence>
<sequence length="315" mass="35562">MIKFLAPIIAFALSTYLPGIQRKIEARIQQRIGPSILAPGFWAFFKFLFKECRNPDSKLPKLYNYLPILSILVLIVIIYSCSFYNIKVLSNIIVILGLLKIEEMMYIILGSLSCSIMGYRMPYIDECLGAKVYEVTKLSLEQLGAIRSFKMITITSFPLYLAIFLPFVNEKTIFLDSIIGKPFILSLAGIFGAITFFIGYIIALREYPFSITHAKVDIIEGPTMELMGKFRTFYLALKELLLITLGILFTTLYLGIPPDSLINLAINFAIALTFPIMAAVVRAFSPMLLFKHLYHISFIATLLGSVGFLLALLWQ</sequence>
<feature type="transmembrane region" description="Helical" evidence="5">
    <location>
        <begin position="62"/>
        <end position="86"/>
    </location>
</feature>